<evidence type="ECO:0000313" key="3">
    <source>
        <dbReference type="EMBL" id="GAA4675807.1"/>
    </source>
</evidence>
<dbReference type="Pfam" id="PF00293">
    <property type="entry name" value="NUDIX"/>
    <property type="match status" value="1"/>
</dbReference>
<organism evidence="3 4">
    <name type="scientific">Frondihabitans cladoniiphilus</name>
    <dbReference type="NCBI Taxonomy" id="715785"/>
    <lineage>
        <taxon>Bacteria</taxon>
        <taxon>Bacillati</taxon>
        <taxon>Actinomycetota</taxon>
        <taxon>Actinomycetes</taxon>
        <taxon>Micrococcales</taxon>
        <taxon>Microbacteriaceae</taxon>
        <taxon>Frondihabitans</taxon>
    </lineage>
</organism>
<evidence type="ECO:0000259" key="2">
    <source>
        <dbReference type="PROSITE" id="PS51462"/>
    </source>
</evidence>
<dbReference type="InterPro" id="IPR015797">
    <property type="entry name" value="NUDIX_hydrolase-like_dom_sf"/>
</dbReference>
<dbReference type="Proteomes" id="UP001501295">
    <property type="component" value="Unassembled WGS sequence"/>
</dbReference>
<dbReference type="EMBL" id="BAABLM010000003">
    <property type="protein sequence ID" value="GAA4675807.1"/>
    <property type="molecule type" value="Genomic_DNA"/>
</dbReference>
<dbReference type="SUPFAM" id="SSF55811">
    <property type="entry name" value="Nudix"/>
    <property type="match status" value="1"/>
</dbReference>
<dbReference type="PANTHER" id="PTHR21340:SF0">
    <property type="entry name" value="BIS(5'-NUCLEOSYL)-TETRAPHOSPHATASE [ASYMMETRICAL]"/>
    <property type="match status" value="1"/>
</dbReference>
<gene>
    <name evidence="3" type="ORF">GCM10025780_20460</name>
</gene>
<dbReference type="PANTHER" id="PTHR21340">
    <property type="entry name" value="DIADENOSINE 5,5-P1,P4-TETRAPHOSPHATE PYROPHOSPHOHYDROLASE MUTT"/>
    <property type="match status" value="1"/>
</dbReference>
<feature type="domain" description="Nudix hydrolase" evidence="2">
    <location>
        <begin position="7"/>
        <end position="133"/>
    </location>
</feature>
<reference evidence="4" key="1">
    <citation type="journal article" date="2019" name="Int. J. Syst. Evol. Microbiol.">
        <title>The Global Catalogue of Microorganisms (GCM) 10K type strain sequencing project: providing services to taxonomists for standard genome sequencing and annotation.</title>
        <authorList>
            <consortium name="The Broad Institute Genomics Platform"/>
            <consortium name="The Broad Institute Genome Sequencing Center for Infectious Disease"/>
            <person name="Wu L."/>
            <person name="Ma J."/>
        </authorList>
    </citation>
    <scope>NUCLEOTIDE SEQUENCE [LARGE SCALE GENOMIC DNA]</scope>
    <source>
        <strain evidence="4">JCM 18956</strain>
    </source>
</reference>
<dbReference type="InterPro" id="IPR000086">
    <property type="entry name" value="NUDIX_hydrolase_dom"/>
</dbReference>
<proteinExistence type="predicted"/>
<keyword evidence="1" id="KW-0378">Hydrolase</keyword>
<comment type="caution">
    <text evidence="3">The sequence shown here is derived from an EMBL/GenBank/DDBJ whole genome shotgun (WGS) entry which is preliminary data.</text>
</comment>
<dbReference type="InterPro" id="IPR051325">
    <property type="entry name" value="Nudix_hydrolase_domain"/>
</dbReference>
<accession>A0ABP8VZ05</accession>
<dbReference type="Gene3D" id="3.90.79.10">
    <property type="entry name" value="Nucleoside Triphosphate Pyrophosphohydrolase"/>
    <property type="match status" value="1"/>
</dbReference>
<sequence>MHDHGLMDTLVVSALALVRDRRLLMVTARDRDVLYLPGGKVDPGETAVDALIRESFEEVSVRLDPSSIDELFTVTEQAHGEPVGRLVAMTMFRADTPDEPRPSNEVGSLTWTTTADAHRCPPAGVETLRRMADLGLID</sequence>
<name>A0ABP8VZ05_9MICO</name>
<evidence type="ECO:0000313" key="4">
    <source>
        <dbReference type="Proteomes" id="UP001501295"/>
    </source>
</evidence>
<dbReference type="PROSITE" id="PS51462">
    <property type="entry name" value="NUDIX"/>
    <property type="match status" value="1"/>
</dbReference>
<keyword evidence="4" id="KW-1185">Reference proteome</keyword>
<dbReference type="CDD" id="cd04690">
    <property type="entry name" value="NUDIX_Hydrolase"/>
    <property type="match status" value="1"/>
</dbReference>
<evidence type="ECO:0000256" key="1">
    <source>
        <dbReference type="ARBA" id="ARBA00022801"/>
    </source>
</evidence>
<protein>
    <recommendedName>
        <fullName evidence="2">Nudix hydrolase domain-containing protein</fullName>
    </recommendedName>
</protein>